<name>A0A5A7QAN7_STRAF</name>
<dbReference type="Gene3D" id="3.30.40.10">
    <property type="entry name" value="Zinc/RING finger domain, C3HC4 (zinc finger)"/>
    <property type="match status" value="1"/>
</dbReference>
<comment type="subcellular location">
    <subcellularLocation>
        <location evidence="2">Endomembrane system</location>
    </subcellularLocation>
    <subcellularLocation>
        <location evidence="11">Endoplasmic reticulum membrane</location>
        <topology evidence="11">Single-pass type IV membrane protein</topology>
    </subcellularLocation>
</comment>
<evidence type="ECO:0000256" key="1">
    <source>
        <dbReference type="ARBA" id="ARBA00000900"/>
    </source>
</evidence>
<dbReference type="GO" id="GO:0016567">
    <property type="term" value="P:protein ubiquitination"/>
    <property type="evidence" value="ECO:0007669"/>
    <property type="project" value="UniProtKB-UniPathway"/>
</dbReference>
<dbReference type="PROSITE" id="PS00518">
    <property type="entry name" value="ZF_RING_1"/>
    <property type="match status" value="1"/>
</dbReference>
<dbReference type="InterPro" id="IPR001841">
    <property type="entry name" value="Znf_RING"/>
</dbReference>
<keyword evidence="11" id="KW-0812">Transmembrane</keyword>
<evidence type="ECO:0000256" key="6">
    <source>
        <dbReference type="ARBA" id="ARBA00022771"/>
    </source>
</evidence>
<evidence type="ECO:0000313" key="14">
    <source>
        <dbReference type="Proteomes" id="UP000325081"/>
    </source>
</evidence>
<dbReference type="AlphaFoldDB" id="A0A5A7QAN7"/>
<dbReference type="InterPro" id="IPR013083">
    <property type="entry name" value="Znf_RING/FYVE/PHD"/>
</dbReference>
<dbReference type="EMBL" id="BKCP01006294">
    <property type="protein sequence ID" value="GER42240.1"/>
    <property type="molecule type" value="Genomic_DNA"/>
</dbReference>
<dbReference type="UniPathway" id="UPA00143"/>
<keyword evidence="7 11" id="KW-0833">Ubl conjugation pathway</keyword>
<evidence type="ECO:0000256" key="10">
    <source>
        <dbReference type="PROSITE-ProRule" id="PRU00175"/>
    </source>
</evidence>
<evidence type="ECO:0000256" key="2">
    <source>
        <dbReference type="ARBA" id="ARBA00004308"/>
    </source>
</evidence>
<keyword evidence="5 11" id="KW-0479">Metal-binding</keyword>
<keyword evidence="9 11" id="KW-0472">Membrane</keyword>
<dbReference type="GO" id="GO:0006511">
    <property type="term" value="P:ubiquitin-dependent protein catabolic process"/>
    <property type="evidence" value="ECO:0007669"/>
    <property type="project" value="UniProtKB-UniRule"/>
</dbReference>
<dbReference type="GO" id="GO:0008270">
    <property type="term" value="F:zinc ion binding"/>
    <property type="evidence" value="ECO:0007669"/>
    <property type="project" value="UniProtKB-KW"/>
</dbReference>
<evidence type="ECO:0000256" key="4">
    <source>
        <dbReference type="ARBA" id="ARBA00022679"/>
    </source>
</evidence>
<evidence type="ECO:0000256" key="9">
    <source>
        <dbReference type="ARBA" id="ARBA00023136"/>
    </source>
</evidence>
<keyword evidence="11" id="KW-0256">Endoplasmic reticulum</keyword>
<dbReference type="SMART" id="SM00184">
    <property type="entry name" value="RING"/>
    <property type="match status" value="1"/>
</dbReference>
<evidence type="ECO:0000313" key="13">
    <source>
        <dbReference type="EMBL" id="GER42240.1"/>
    </source>
</evidence>
<evidence type="ECO:0000256" key="8">
    <source>
        <dbReference type="ARBA" id="ARBA00022833"/>
    </source>
</evidence>
<comment type="catalytic activity">
    <reaction evidence="1 11">
        <text>S-ubiquitinyl-[E2 ubiquitin-conjugating enzyme]-L-cysteine + [acceptor protein]-L-lysine = [E2 ubiquitin-conjugating enzyme]-L-cysteine + N(6)-ubiquitinyl-[acceptor protein]-L-lysine.</text>
        <dbReference type="EC" id="2.3.2.27"/>
    </reaction>
</comment>
<dbReference type="OrthoDB" id="6270329at2759"/>
<sequence length="226" mass="25589">MDCDEMCPSLNDTYSLADYTPLDTGCFECHICFELAQEPIVTLCGHLYCWPCLYQWLHLHSHYHECPVCKAIVQEGKLVPIFGRGKSSWDPRPISYPRVEIPNRPMGQRPQTAPRVDRNSFATSNDVDPISGVMPMEAVQFGHTTLLTILGALPTIFNLQVNSAFHDANFYGSTSGAPYVFSSTFRGGYVQGFHNYHSVPIEWKPIAWKFLFLFLGIFLILHLILV</sequence>
<dbReference type="EC" id="2.3.2.27" evidence="11"/>
<keyword evidence="6 10" id="KW-0863">Zinc-finger</keyword>
<keyword evidence="8 11" id="KW-0862">Zinc</keyword>
<evidence type="ECO:0000256" key="7">
    <source>
        <dbReference type="ARBA" id="ARBA00022786"/>
    </source>
</evidence>
<protein>
    <recommendedName>
        <fullName evidence="11">E3 ubiquitin-protein ligase RMA</fullName>
        <ecNumber evidence="11">2.3.2.27</ecNumber>
    </recommendedName>
    <alternativeName>
        <fullName evidence="11">Protein RING membrane-anchor</fullName>
    </alternativeName>
    <alternativeName>
        <fullName evidence="11">RING-type E3 ubiquitin transferase RMA</fullName>
    </alternativeName>
</protein>
<comment type="function">
    <text evidence="11">E3 ubiquitin-protein ligase.</text>
</comment>
<evidence type="ECO:0000259" key="12">
    <source>
        <dbReference type="PROSITE" id="PS50089"/>
    </source>
</evidence>
<feature type="domain" description="RING-type" evidence="12">
    <location>
        <begin position="29"/>
        <end position="70"/>
    </location>
</feature>
<dbReference type="PANTHER" id="PTHR12313">
    <property type="entry name" value="E3 UBIQUITIN-PROTEIN LIGASE RNF5-RELATED"/>
    <property type="match status" value="1"/>
</dbReference>
<keyword evidence="14" id="KW-1185">Reference proteome</keyword>
<comment type="domain">
    <text evidence="11">The RING-type zinc finger domain is responsible for E3 ligase activity.</text>
</comment>
<evidence type="ECO:0000256" key="3">
    <source>
        <dbReference type="ARBA" id="ARBA00004906"/>
    </source>
</evidence>
<accession>A0A5A7QAN7</accession>
<dbReference type="Proteomes" id="UP000325081">
    <property type="component" value="Unassembled WGS sequence"/>
</dbReference>
<dbReference type="Pfam" id="PF00097">
    <property type="entry name" value="zf-C3HC4"/>
    <property type="match status" value="1"/>
</dbReference>
<dbReference type="InterPro" id="IPR017907">
    <property type="entry name" value="Znf_RING_CS"/>
</dbReference>
<comment type="caution">
    <text evidence="13">The sequence shown here is derived from an EMBL/GenBank/DDBJ whole genome shotgun (WGS) entry which is preliminary data.</text>
</comment>
<feature type="transmembrane region" description="Helical" evidence="11">
    <location>
        <begin position="206"/>
        <end position="225"/>
    </location>
</feature>
<dbReference type="PROSITE" id="PS50089">
    <property type="entry name" value="ZF_RING_2"/>
    <property type="match status" value="1"/>
</dbReference>
<evidence type="ECO:0000256" key="5">
    <source>
        <dbReference type="ARBA" id="ARBA00022723"/>
    </source>
</evidence>
<dbReference type="SUPFAM" id="SSF57850">
    <property type="entry name" value="RING/U-box"/>
    <property type="match status" value="1"/>
</dbReference>
<keyword evidence="11" id="KW-1133">Transmembrane helix</keyword>
<organism evidence="13 14">
    <name type="scientific">Striga asiatica</name>
    <name type="common">Asiatic witchweed</name>
    <name type="synonym">Buchnera asiatica</name>
    <dbReference type="NCBI Taxonomy" id="4170"/>
    <lineage>
        <taxon>Eukaryota</taxon>
        <taxon>Viridiplantae</taxon>
        <taxon>Streptophyta</taxon>
        <taxon>Embryophyta</taxon>
        <taxon>Tracheophyta</taxon>
        <taxon>Spermatophyta</taxon>
        <taxon>Magnoliopsida</taxon>
        <taxon>eudicotyledons</taxon>
        <taxon>Gunneridae</taxon>
        <taxon>Pentapetalae</taxon>
        <taxon>asterids</taxon>
        <taxon>lamiids</taxon>
        <taxon>Lamiales</taxon>
        <taxon>Orobanchaceae</taxon>
        <taxon>Buchnereae</taxon>
        <taxon>Striga</taxon>
    </lineage>
</organism>
<reference evidence="14" key="1">
    <citation type="journal article" date="2019" name="Curr. Biol.">
        <title>Genome Sequence of Striga asiatica Provides Insight into the Evolution of Plant Parasitism.</title>
        <authorList>
            <person name="Yoshida S."/>
            <person name="Kim S."/>
            <person name="Wafula E.K."/>
            <person name="Tanskanen J."/>
            <person name="Kim Y.M."/>
            <person name="Honaas L."/>
            <person name="Yang Z."/>
            <person name="Spallek T."/>
            <person name="Conn C.E."/>
            <person name="Ichihashi Y."/>
            <person name="Cheong K."/>
            <person name="Cui S."/>
            <person name="Der J.P."/>
            <person name="Gundlach H."/>
            <person name="Jiao Y."/>
            <person name="Hori C."/>
            <person name="Ishida J.K."/>
            <person name="Kasahara H."/>
            <person name="Kiba T."/>
            <person name="Kim M.S."/>
            <person name="Koo N."/>
            <person name="Laohavisit A."/>
            <person name="Lee Y.H."/>
            <person name="Lumba S."/>
            <person name="McCourt P."/>
            <person name="Mortimer J.C."/>
            <person name="Mutuku J.M."/>
            <person name="Nomura T."/>
            <person name="Sasaki-Sekimoto Y."/>
            <person name="Seto Y."/>
            <person name="Wang Y."/>
            <person name="Wakatake T."/>
            <person name="Sakakibara H."/>
            <person name="Demura T."/>
            <person name="Yamaguchi S."/>
            <person name="Yoneyama K."/>
            <person name="Manabe R.I."/>
            <person name="Nelson D.C."/>
            <person name="Schulman A.H."/>
            <person name="Timko M.P."/>
            <person name="dePamphilis C.W."/>
            <person name="Choi D."/>
            <person name="Shirasu K."/>
        </authorList>
    </citation>
    <scope>NUCLEOTIDE SEQUENCE [LARGE SCALE GENOMIC DNA]</scope>
    <source>
        <strain evidence="14">cv. UVA1</strain>
    </source>
</reference>
<proteinExistence type="predicted"/>
<dbReference type="InterPro" id="IPR018957">
    <property type="entry name" value="Znf_C3HC4_RING-type"/>
</dbReference>
<comment type="pathway">
    <text evidence="3 11">Protein modification; protein ubiquitination.</text>
</comment>
<evidence type="ECO:0000256" key="11">
    <source>
        <dbReference type="RuleBase" id="RU369090"/>
    </source>
</evidence>
<keyword evidence="4 11" id="KW-0808">Transferase</keyword>
<gene>
    <name evidence="13" type="ORF">STAS_19010</name>
</gene>
<dbReference type="GO" id="GO:0005789">
    <property type="term" value="C:endoplasmic reticulum membrane"/>
    <property type="evidence" value="ECO:0007669"/>
    <property type="project" value="UniProtKB-SubCell"/>
</dbReference>
<dbReference type="InterPro" id="IPR045103">
    <property type="entry name" value="RNF5/RNF185-like"/>
</dbReference>
<dbReference type="GO" id="GO:0061630">
    <property type="term" value="F:ubiquitin protein ligase activity"/>
    <property type="evidence" value="ECO:0007669"/>
    <property type="project" value="UniProtKB-UniRule"/>
</dbReference>